<dbReference type="PANTHER" id="PTHR10219">
    <property type="entry name" value="GLYCOLIPID TRANSFER PROTEIN-RELATED"/>
    <property type="match status" value="1"/>
</dbReference>
<dbReference type="GO" id="GO:1902388">
    <property type="term" value="F:ceramide 1-phosphate transfer activity"/>
    <property type="evidence" value="ECO:0007669"/>
    <property type="project" value="TreeGrafter"/>
</dbReference>
<dbReference type="EMBL" id="JAPXFL010000007">
    <property type="protein sequence ID" value="KAK9504234.1"/>
    <property type="molecule type" value="Genomic_DNA"/>
</dbReference>
<reference evidence="2 3" key="1">
    <citation type="submission" date="2022-12" db="EMBL/GenBank/DDBJ databases">
        <title>Chromosome-level genome assembly of true bugs.</title>
        <authorList>
            <person name="Ma L."/>
            <person name="Li H."/>
        </authorList>
    </citation>
    <scope>NUCLEOTIDE SEQUENCE [LARGE SCALE GENOMIC DNA]</scope>
    <source>
        <strain evidence="2">Lab_2022b</strain>
    </source>
</reference>
<organism evidence="2 3">
    <name type="scientific">Rhynocoris fuscipes</name>
    <dbReference type="NCBI Taxonomy" id="488301"/>
    <lineage>
        <taxon>Eukaryota</taxon>
        <taxon>Metazoa</taxon>
        <taxon>Ecdysozoa</taxon>
        <taxon>Arthropoda</taxon>
        <taxon>Hexapoda</taxon>
        <taxon>Insecta</taxon>
        <taxon>Pterygota</taxon>
        <taxon>Neoptera</taxon>
        <taxon>Paraneoptera</taxon>
        <taxon>Hemiptera</taxon>
        <taxon>Heteroptera</taxon>
        <taxon>Panheteroptera</taxon>
        <taxon>Cimicomorpha</taxon>
        <taxon>Reduviidae</taxon>
        <taxon>Harpactorinae</taxon>
        <taxon>Harpactorini</taxon>
        <taxon>Rhynocoris</taxon>
    </lineage>
</organism>
<dbReference type="Gene3D" id="1.10.3520.10">
    <property type="entry name" value="Glycolipid transfer protein"/>
    <property type="match status" value="1"/>
</dbReference>
<dbReference type="GO" id="GO:0016020">
    <property type="term" value="C:membrane"/>
    <property type="evidence" value="ECO:0007669"/>
    <property type="project" value="TreeGrafter"/>
</dbReference>
<keyword evidence="3" id="KW-1185">Reference proteome</keyword>
<name>A0AAW1D6N2_9HEMI</name>
<evidence type="ECO:0000313" key="2">
    <source>
        <dbReference type="EMBL" id="KAK9504234.1"/>
    </source>
</evidence>
<proteinExistence type="predicted"/>
<protein>
    <recommendedName>
        <fullName evidence="1">Glycolipid transfer protein domain-containing protein</fullName>
    </recommendedName>
</protein>
<gene>
    <name evidence="2" type="ORF">O3M35_010610</name>
</gene>
<dbReference type="Proteomes" id="UP001461498">
    <property type="component" value="Unassembled WGS sequence"/>
</dbReference>
<evidence type="ECO:0000259" key="1">
    <source>
        <dbReference type="Pfam" id="PF08718"/>
    </source>
</evidence>
<evidence type="ECO:0000313" key="3">
    <source>
        <dbReference type="Proteomes" id="UP001461498"/>
    </source>
</evidence>
<accession>A0AAW1D6N2</accession>
<dbReference type="Pfam" id="PF08718">
    <property type="entry name" value="GLTP"/>
    <property type="match status" value="1"/>
</dbReference>
<sequence length="263" mass="30980">MDVNKTSQKTKQINKTKPRFILPRHVKIPRAKLKICILGNIFAKTVHHTREIYDLKFEDLNLDQFINLCRMLKKILNNFGISLTSIRYEMESYIQVLEKHEDVFSNFNIHHLLRGIVHEIEIGGYEFTEAVMWISRYIDFIRAVIQNLLLEGFENNQLDETTENVLRKSYDETLAQYRDWTAQKTFKALIVKSPRKKSLIKKFMNSKPTRKELLIIAMEGCVEVMSEIVAGLKATFEEANLEKDIEQLKLQHLFTFQRIEEAN</sequence>
<dbReference type="InterPro" id="IPR036497">
    <property type="entry name" value="GLTP_sf"/>
</dbReference>
<dbReference type="SUPFAM" id="SSF110004">
    <property type="entry name" value="Glycolipid transfer protein, GLTP"/>
    <property type="match status" value="1"/>
</dbReference>
<dbReference type="InterPro" id="IPR014830">
    <property type="entry name" value="Glycolipid_transfer_prot_dom"/>
</dbReference>
<dbReference type="GO" id="GO:1902387">
    <property type="term" value="F:ceramide 1-phosphate binding"/>
    <property type="evidence" value="ECO:0007669"/>
    <property type="project" value="TreeGrafter"/>
</dbReference>
<dbReference type="PANTHER" id="PTHR10219:SF43">
    <property type="entry name" value="GLYCOLIPID TRANSFER PROTEIN DOMAIN-CONTAINING PROTEIN"/>
    <property type="match status" value="1"/>
</dbReference>
<comment type="caution">
    <text evidence="2">The sequence shown here is derived from an EMBL/GenBank/DDBJ whole genome shotgun (WGS) entry which is preliminary data.</text>
</comment>
<dbReference type="GO" id="GO:0005829">
    <property type="term" value="C:cytosol"/>
    <property type="evidence" value="ECO:0007669"/>
    <property type="project" value="TreeGrafter"/>
</dbReference>
<dbReference type="AlphaFoldDB" id="A0AAW1D6N2"/>
<feature type="domain" description="Glycolipid transfer protein" evidence="1">
    <location>
        <begin position="61"/>
        <end position="204"/>
    </location>
</feature>